<dbReference type="KEGG" id="alkq:M9189_08300"/>
<feature type="domain" description="5'-Nucleotidase C-terminal" evidence="2">
    <location>
        <begin position="76"/>
        <end position="213"/>
    </location>
</feature>
<evidence type="ECO:0000256" key="1">
    <source>
        <dbReference type="SAM" id="SignalP"/>
    </source>
</evidence>
<dbReference type="InterPro" id="IPR008334">
    <property type="entry name" value="5'-Nucleotdase_C"/>
</dbReference>
<dbReference type="PROSITE" id="PS51257">
    <property type="entry name" value="PROKAR_LIPOPROTEIN"/>
    <property type="match status" value="1"/>
</dbReference>
<dbReference type="SUPFAM" id="SSF55816">
    <property type="entry name" value="5'-nucleotidase (syn. UDP-sugar hydrolase), C-terminal domain"/>
    <property type="match status" value="1"/>
</dbReference>
<dbReference type="RefSeq" id="WP_250722284.1">
    <property type="nucleotide sequence ID" value="NZ_CP098400.1"/>
</dbReference>
<dbReference type="GO" id="GO:0016787">
    <property type="term" value="F:hydrolase activity"/>
    <property type="evidence" value="ECO:0007669"/>
    <property type="project" value="InterPro"/>
</dbReference>
<dbReference type="PRINTS" id="PR01607">
    <property type="entry name" value="APYRASEFAMLY"/>
</dbReference>
<dbReference type="Gene3D" id="3.90.780.10">
    <property type="entry name" value="5'-Nucleotidase, C-terminal domain"/>
    <property type="match status" value="1"/>
</dbReference>
<proteinExistence type="predicted"/>
<evidence type="ECO:0000259" key="2">
    <source>
        <dbReference type="Pfam" id="PF02872"/>
    </source>
</evidence>
<dbReference type="AlphaFoldDB" id="A0A9J6ZNL4"/>
<organism evidence="3 4">
    <name type="scientific">Xiashengella succiniciproducens</name>
    <dbReference type="NCBI Taxonomy" id="2949635"/>
    <lineage>
        <taxon>Bacteria</taxon>
        <taxon>Pseudomonadati</taxon>
        <taxon>Bacteroidota</taxon>
        <taxon>Bacteroidia</taxon>
        <taxon>Marinilabiliales</taxon>
        <taxon>Marinilabiliaceae</taxon>
        <taxon>Xiashengella</taxon>
    </lineage>
</organism>
<evidence type="ECO:0000313" key="4">
    <source>
        <dbReference type="Proteomes" id="UP001056426"/>
    </source>
</evidence>
<dbReference type="PANTHER" id="PTHR11575:SF24">
    <property type="entry name" value="5'-NUCLEOTIDASE"/>
    <property type="match status" value="1"/>
</dbReference>
<evidence type="ECO:0000313" key="3">
    <source>
        <dbReference type="EMBL" id="URW78856.1"/>
    </source>
</evidence>
<keyword evidence="4" id="KW-1185">Reference proteome</keyword>
<dbReference type="InterPro" id="IPR006179">
    <property type="entry name" value="5_nucleotidase/apyrase"/>
</dbReference>
<keyword evidence="1" id="KW-0732">Signal</keyword>
<dbReference type="PANTHER" id="PTHR11575">
    <property type="entry name" value="5'-NUCLEOTIDASE-RELATED"/>
    <property type="match status" value="1"/>
</dbReference>
<reference evidence="3" key="1">
    <citation type="submission" date="2022-05" db="EMBL/GenBank/DDBJ databases">
        <authorList>
            <person name="Sun X."/>
        </authorList>
    </citation>
    <scope>NUCLEOTIDE SEQUENCE</scope>
    <source>
        <strain evidence="3">Ai-910</strain>
    </source>
</reference>
<name>A0A9J6ZNL4_9BACT</name>
<sequence>MRRLVFQSIILVSLILSACSGRSNSHSISSWEFISIDSTLKGDSAAIAFIEPYLTQLDSTMNEVIGYSSATMISDKPEGTLSSLVGDIVYNAGLEILNQQDIEYGSTMALVNVRGIRAPLPEGEVRLVDAFQIMPFDNNLTAVRLNGSLLKEVFDHIAHRYGEGLSNASFTLLADSTASNIIVAGKELNPEESYWLFTSDFIASGGDKFFMFQRADTIIATNIPVRDLIIEHIKKEHSQGKTLIPDTMPRIIVIK</sequence>
<protein>
    <submittedName>
        <fullName evidence="3">5'-nucleotidase C-terminal domain-containing protein</fullName>
    </submittedName>
</protein>
<dbReference type="Proteomes" id="UP001056426">
    <property type="component" value="Chromosome"/>
</dbReference>
<gene>
    <name evidence="3" type="ORF">M9189_08300</name>
</gene>
<accession>A0A9J6ZNL4</accession>
<dbReference type="EMBL" id="CP098400">
    <property type="protein sequence ID" value="URW78856.1"/>
    <property type="molecule type" value="Genomic_DNA"/>
</dbReference>
<feature type="chain" id="PRO_5039897583" evidence="1">
    <location>
        <begin position="19"/>
        <end position="255"/>
    </location>
</feature>
<dbReference type="InterPro" id="IPR036907">
    <property type="entry name" value="5'-Nucleotdase_C_sf"/>
</dbReference>
<reference evidence="3" key="2">
    <citation type="submission" date="2022-06" db="EMBL/GenBank/DDBJ databases">
        <title>Xiashengella guii gen. nov. sp. nov., a bacterium isolated form anaerobic digestion tank.</title>
        <authorList>
            <person name="Huang H."/>
        </authorList>
    </citation>
    <scope>NUCLEOTIDE SEQUENCE</scope>
    <source>
        <strain evidence="3">Ai-910</strain>
    </source>
</reference>
<feature type="signal peptide" evidence="1">
    <location>
        <begin position="1"/>
        <end position="18"/>
    </location>
</feature>
<dbReference type="Pfam" id="PF02872">
    <property type="entry name" value="5_nucleotid_C"/>
    <property type="match status" value="1"/>
</dbReference>
<dbReference type="GO" id="GO:0009166">
    <property type="term" value="P:nucleotide catabolic process"/>
    <property type="evidence" value="ECO:0007669"/>
    <property type="project" value="InterPro"/>
</dbReference>